<accession>A0A1M7ITC4</accession>
<feature type="chain" id="PRO_5013246517" evidence="2">
    <location>
        <begin position="23"/>
        <end position="155"/>
    </location>
</feature>
<dbReference type="AlphaFoldDB" id="A0A1M7ITC4"/>
<gene>
    <name evidence="3" type="ORF">SAMN05216269_104214</name>
</gene>
<evidence type="ECO:0000256" key="1">
    <source>
        <dbReference type="SAM" id="MobiDB-lite"/>
    </source>
</evidence>
<protein>
    <submittedName>
        <fullName evidence="3">Uncharacterized protein</fullName>
    </submittedName>
</protein>
<feature type="region of interest" description="Disordered" evidence="1">
    <location>
        <begin position="42"/>
        <end position="61"/>
    </location>
</feature>
<feature type="compositionally biased region" description="Basic and acidic residues" evidence="1">
    <location>
        <begin position="52"/>
        <end position="61"/>
    </location>
</feature>
<reference evidence="4" key="1">
    <citation type="submission" date="2016-11" db="EMBL/GenBank/DDBJ databases">
        <authorList>
            <person name="Varghese N."/>
            <person name="Submissions S."/>
        </authorList>
    </citation>
    <scope>NUCLEOTIDE SEQUENCE [LARGE SCALE GENOMIC DNA]</scope>
    <source>
        <strain evidence="4">CGMCC 1.2749</strain>
    </source>
</reference>
<dbReference type="RefSeq" id="WP_073207398.1">
    <property type="nucleotide sequence ID" value="NZ_FRCL01000004.1"/>
</dbReference>
<keyword evidence="2" id="KW-0732">Signal</keyword>
<evidence type="ECO:0000256" key="2">
    <source>
        <dbReference type="SAM" id="SignalP"/>
    </source>
</evidence>
<evidence type="ECO:0000313" key="3">
    <source>
        <dbReference type="EMBL" id="SHM43980.1"/>
    </source>
</evidence>
<proteinExistence type="predicted"/>
<keyword evidence="4" id="KW-1185">Reference proteome</keyword>
<dbReference type="EMBL" id="FRCL01000004">
    <property type="protein sequence ID" value="SHM43980.1"/>
    <property type="molecule type" value="Genomic_DNA"/>
</dbReference>
<feature type="signal peptide" evidence="2">
    <location>
        <begin position="1"/>
        <end position="22"/>
    </location>
</feature>
<dbReference type="Proteomes" id="UP000184092">
    <property type="component" value="Unassembled WGS sequence"/>
</dbReference>
<dbReference type="STRING" id="178356.SAMN05216269_104214"/>
<sequence>MKIVQSLAISALVLLSIQTVSAQYGNNGYGGGGYGGNGYGNSGRMNSGMSQDRSHDKPREIPAEETISKVMIKLKPAVGLDELQEIAISNILLESIKRQGVILKQETNQSDQMKDLQILSENTERKVIELLNEDQKEKYKIFSEESKNPKRSKKK</sequence>
<name>A0A1M7ITC4_9FLAO</name>
<organism evidence="3 4">
    <name type="scientific">Flavobacterium xinjiangense</name>
    <dbReference type="NCBI Taxonomy" id="178356"/>
    <lineage>
        <taxon>Bacteria</taxon>
        <taxon>Pseudomonadati</taxon>
        <taxon>Bacteroidota</taxon>
        <taxon>Flavobacteriia</taxon>
        <taxon>Flavobacteriales</taxon>
        <taxon>Flavobacteriaceae</taxon>
        <taxon>Flavobacterium</taxon>
    </lineage>
</organism>
<evidence type="ECO:0000313" key="4">
    <source>
        <dbReference type="Proteomes" id="UP000184092"/>
    </source>
</evidence>
<dbReference type="OrthoDB" id="1360972at2"/>